<sequence length="352" mass="39352">MSMSVDHHRHRFTSALQSALTRHEVTRAYLSHVGDVVPADGLGLYELHPEQGVIDVRATVGGELLDDYEDYGRQDDPVLRFVTEQHRPIDSSRVCAPHTWNACGARNALARENFEHSMEAPIIVSGVLFGTINFARPGDCPPFSETDLTSARFVSEQLSLATERAVRYELTGYRASAIEHALDRLPQAVVVTDLDAQFIFCNRSARDEWQIGPDEIPIGGDSITGFIEEAMTAFRAENRRVVARTVRDARTGRQAVVKSYRLSAKDRTAVTMVFGADGESDRQLPDWGVLTRREQEIAQLVSEGLTTKEIASRAFISENTVKQHLKRIFAKTDVSNRAELVQLIWTSRQSLD</sequence>
<dbReference type="Gene3D" id="3.30.450.40">
    <property type="match status" value="1"/>
</dbReference>
<protein>
    <submittedName>
        <fullName evidence="5">GAF domain-containing protein</fullName>
    </submittedName>
</protein>
<evidence type="ECO:0000313" key="5">
    <source>
        <dbReference type="EMBL" id="RLV57227.1"/>
    </source>
</evidence>
<proteinExistence type="predicted"/>
<dbReference type="AlphaFoldDB" id="A0A3L8PPC1"/>
<dbReference type="Proteomes" id="UP000282515">
    <property type="component" value="Unassembled WGS sequence"/>
</dbReference>
<dbReference type="GO" id="GO:0006355">
    <property type="term" value="P:regulation of DNA-templated transcription"/>
    <property type="evidence" value="ECO:0007669"/>
    <property type="project" value="InterPro"/>
</dbReference>
<dbReference type="PROSITE" id="PS50043">
    <property type="entry name" value="HTH_LUXR_2"/>
    <property type="match status" value="1"/>
</dbReference>
<keyword evidence="6" id="KW-1185">Reference proteome</keyword>
<evidence type="ECO:0000256" key="2">
    <source>
        <dbReference type="ARBA" id="ARBA00023125"/>
    </source>
</evidence>
<evidence type="ECO:0000313" key="6">
    <source>
        <dbReference type="Proteomes" id="UP000282515"/>
    </source>
</evidence>
<dbReference type="SMART" id="SM00065">
    <property type="entry name" value="GAF"/>
    <property type="match status" value="1"/>
</dbReference>
<keyword evidence="2" id="KW-0238">DNA-binding</keyword>
<dbReference type="CDD" id="cd06170">
    <property type="entry name" value="LuxR_C_like"/>
    <property type="match status" value="1"/>
</dbReference>
<organism evidence="5 6">
    <name type="scientific">Aeromicrobium phragmitis</name>
    <dbReference type="NCBI Taxonomy" id="2478914"/>
    <lineage>
        <taxon>Bacteria</taxon>
        <taxon>Bacillati</taxon>
        <taxon>Actinomycetota</taxon>
        <taxon>Actinomycetes</taxon>
        <taxon>Propionibacteriales</taxon>
        <taxon>Nocardioidaceae</taxon>
        <taxon>Aeromicrobium</taxon>
    </lineage>
</organism>
<name>A0A3L8PPC1_9ACTN</name>
<dbReference type="Gene3D" id="3.30.450.20">
    <property type="entry name" value="PAS domain"/>
    <property type="match status" value="1"/>
</dbReference>
<dbReference type="PANTHER" id="PTHR44688">
    <property type="entry name" value="DNA-BINDING TRANSCRIPTIONAL ACTIVATOR DEVR_DOSR"/>
    <property type="match status" value="1"/>
</dbReference>
<dbReference type="InterPro" id="IPR003018">
    <property type="entry name" value="GAF"/>
</dbReference>
<dbReference type="SUPFAM" id="SSF55781">
    <property type="entry name" value="GAF domain-like"/>
    <property type="match status" value="1"/>
</dbReference>
<evidence type="ECO:0000256" key="1">
    <source>
        <dbReference type="ARBA" id="ARBA00023015"/>
    </source>
</evidence>
<feature type="domain" description="HTH luxR-type" evidence="4">
    <location>
        <begin position="283"/>
        <end position="348"/>
    </location>
</feature>
<dbReference type="InterPro" id="IPR000792">
    <property type="entry name" value="Tscrpt_reg_LuxR_C"/>
</dbReference>
<dbReference type="EMBL" id="RDBF01000001">
    <property type="protein sequence ID" value="RLV57227.1"/>
    <property type="molecule type" value="Genomic_DNA"/>
</dbReference>
<dbReference type="Pfam" id="PF00196">
    <property type="entry name" value="GerE"/>
    <property type="match status" value="1"/>
</dbReference>
<evidence type="ECO:0000256" key="3">
    <source>
        <dbReference type="ARBA" id="ARBA00023163"/>
    </source>
</evidence>
<dbReference type="SMART" id="SM00421">
    <property type="entry name" value="HTH_LUXR"/>
    <property type="match status" value="1"/>
</dbReference>
<keyword evidence="1" id="KW-0805">Transcription regulation</keyword>
<dbReference type="GO" id="GO:0003677">
    <property type="term" value="F:DNA binding"/>
    <property type="evidence" value="ECO:0007669"/>
    <property type="project" value="UniProtKB-KW"/>
</dbReference>
<reference evidence="5 6" key="1">
    <citation type="submission" date="2018-10" db="EMBL/GenBank/DDBJ databases">
        <title>Aeromicrobium sp. 9W16Y-2 whole genome shotgun sequence.</title>
        <authorList>
            <person name="Li F."/>
        </authorList>
    </citation>
    <scope>NUCLEOTIDE SEQUENCE [LARGE SCALE GENOMIC DNA]</scope>
    <source>
        <strain evidence="5 6">9W16Y-2</strain>
    </source>
</reference>
<dbReference type="SUPFAM" id="SSF46894">
    <property type="entry name" value="C-terminal effector domain of the bipartite response regulators"/>
    <property type="match status" value="1"/>
</dbReference>
<dbReference type="SUPFAM" id="SSF55785">
    <property type="entry name" value="PYP-like sensor domain (PAS domain)"/>
    <property type="match status" value="1"/>
</dbReference>
<dbReference type="Gene3D" id="1.10.10.10">
    <property type="entry name" value="Winged helix-like DNA-binding domain superfamily/Winged helix DNA-binding domain"/>
    <property type="match status" value="1"/>
</dbReference>
<dbReference type="InterPro" id="IPR036388">
    <property type="entry name" value="WH-like_DNA-bd_sf"/>
</dbReference>
<dbReference type="PRINTS" id="PR00038">
    <property type="entry name" value="HTHLUXR"/>
</dbReference>
<dbReference type="OrthoDB" id="9815744at2"/>
<comment type="caution">
    <text evidence="5">The sequence shown here is derived from an EMBL/GenBank/DDBJ whole genome shotgun (WGS) entry which is preliminary data.</text>
</comment>
<keyword evidence="3" id="KW-0804">Transcription</keyword>
<accession>A0A3L8PPC1</accession>
<dbReference type="Pfam" id="PF01590">
    <property type="entry name" value="GAF"/>
    <property type="match status" value="1"/>
</dbReference>
<evidence type="ECO:0000259" key="4">
    <source>
        <dbReference type="PROSITE" id="PS50043"/>
    </source>
</evidence>
<dbReference type="PANTHER" id="PTHR44688:SF16">
    <property type="entry name" value="DNA-BINDING TRANSCRIPTIONAL ACTIVATOR DEVR_DOSR"/>
    <property type="match status" value="1"/>
</dbReference>
<dbReference type="InterPro" id="IPR029016">
    <property type="entry name" value="GAF-like_dom_sf"/>
</dbReference>
<dbReference type="InterPro" id="IPR016032">
    <property type="entry name" value="Sig_transdc_resp-reg_C-effctor"/>
</dbReference>
<gene>
    <name evidence="5" type="ORF">D9V41_00815</name>
</gene>
<dbReference type="InterPro" id="IPR035965">
    <property type="entry name" value="PAS-like_dom_sf"/>
</dbReference>